<sequence length="211" mass="23727">ESAKFHPALTITNVKCLVPVTLDNEQALYYSWAALFTNLTRVHDLYDHIVPPTEEPARAAYLVAKTVDPAMWKRLDAAILQWIYGTISSDLLLAILRRDDTAEGAWKRLHALFQDNKASQATLLKEDFTSAIFEEHHTIDSYCNYLQSLADQLVAVDAPVSNGRLVLCLTGSLPEAYSGTVDFIQNQEPLPSFESCRSWLKMAERTIKARV</sequence>
<evidence type="ECO:0008006" key="2">
    <source>
        <dbReference type="Google" id="ProtNLM"/>
    </source>
</evidence>
<feature type="non-terminal residue" evidence="1">
    <location>
        <position position="211"/>
    </location>
</feature>
<name>A0A0B2PET8_GLYSO</name>
<feature type="non-terminal residue" evidence="1">
    <location>
        <position position="1"/>
    </location>
</feature>
<accession>A0A0B2PET8</accession>
<proteinExistence type="predicted"/>
<evidence type="ECO:0000313" key="1">
    <source>
        <dbReference type="EMBL" id="KHN06034.1"/>
    </source>
</evidence>
<dbReference type="Proteomes" id="UP000053555">
    <property type="component" value="Unassembled WGS sequence"/>
</dbReference>
<dbReference type="AlphaFoldDB" id="A0A0B2PET8"/>
<reference evidence="1" key="1">
    <citation type="submission" date="2014-07" db="EMBL/GenBank/DDBJ databases">
        <title>Identification of a novel salt tolerance gene in wild soybean by whole-genome sequencing.</title>
        <authorList>
            <person name="Lam H.-M."/>
            <person name="Qi X."/>
            <person name="Li M.-W."/>
            <person name="Liu X."/>
            <person name="Xie M."/>
            <person name="Ni M."/>
            <person name="Xu X."/>
        </authorList>
    </citation>
    <scope>NUCLEOTIDE SEQUENCE [LARGE SCALE GENOMIC DNA]</scope>
    <source>
        <tissue evidence="1">Root</tissue>
    </source>
</reference>
<dbReference type="PANTHER" id="PTHR47481:SF42">
    <property type="entry name" value="RHO GTPASE-ACTIVATING PROTEIN GACK-LIKE"/>
    <property type="match status" value="1"/>
</dbReference>
<organism evidence="1">
    <name type="scientific">Glycine soja</name>
    <name type="common">Wild soybean</name>
    <dbReference type="NCBI Taxonomy" id="3848"/>
    <lineage>
        <taxon>Eukaryota</taxon>
        <taxon>Viridiplantae</taxon>
        <taxon>Streptophyta</taxon>
        <taxon>Embryophyta</taxon>
        <taxon>Tracheophyta</taxon>
        <taxon>Spermatophyta</taxon>
        <taxon>Magnoliopsida</taxon>
        <taxon>eudicotyledons</taxon>
        <taxon>Gunneridae</taxon>
        <taxon>Pentapetalae</taxon>
        <taxon>rosids</taxon>
        <taxon>fabids</taxon>
        <taxon>Fabales</taxon>
        <taxon>Fabaceae</taxon>
        <taxon>Papilionoideae</taxon>
        <taxon>50 kb inversion clade</taxon>
        <taxon>NPAAA clade</taxon>
        <taxon>indigoferoid/millettioid clade</taxon>
        <taxon>Phaseoleae</taxon>
        <taxon>Glycine</taxon>
        <taxon>Glycine subgen. Soja</taxon>
    </lineage>
</organism>
<gene>
    <name evidence="1" type="ORF">glysoja_038003</name>
</gene>
<dbReference type="PANTHER" id="PTHR47481">
    <property type="match status" value="1"/>
</dbReference>
<dbReference type="Pfam" id="PF14223">
    <property type="entry name" value="Retrotran_gag_2"/>
    <property type="match status" value="1"/>
</dbReference>
<dbReference type="EMBL" id="KN667810">
    <property type="protein sequence ID" value="KHN06034.1"/>
    <property type="molecule type" value="Genomic_DNA"/>
</dbReference>
<protein>
    <recommendedName>
        <fullName evidence="2">Retrovirus-related Pol polyprotein from transposon TNT 1-94</fullName>
    </recommendedName>
</protein>